<feature type="transmembrane region" description="Helical" evidence="9">
    <location>
        <begin position="1370"/>
        <end position="1394"/>
    </location>
</feature>
<keyword evidence="7 9" id="KW-0472">Membrane</keyword>
<dbReference type="PANTHER" id="PTHR19241">
    <property type="entry name" value="ATP-BINDING CASSETTE TRANSPORTER"/>
    <property type="match status" value="1"/>
</dbReference>
<evidence type="ECO:0000256" key="9">
    <source>
        <dbReference type="SAM" id="Phobius"/>
    </source>
</evidence>
<proteinExistence type="predicted"/>
<dbReference type="InterPro" id="IPR003439">
    <property type="entry name" value="ABC_transporter-like_ATP-bd"/>
</dbReference>
<gene>
    <name evidence="11" type="ORF">HJC23_012534</name>
</gene>
<dbReference type="EMBL" id="JABMIG020000019">
    <property type="protein sequence ID" value="KAL3802515.1"/>
    <property type="molecule type" value="Genomic_DNA"/>
</dbReference>
<dbReference type="Pfam" id="PF00005">
    <property type="entry name" value="ABC_tran"/>
    <property type="match status" value="2"/>
</dbReference>
<dbReference type="Pfam" id="PF01061">
    <property type="entry name" value="ABC2_membrane"/>
    <property type="match status" value="2"/>
</dbReference>
<dbReference type="PROSITE" id="PS00211">
    <property type="entry name" value="ABC_TRANSPORTER_1"/>
    <property type="match status" value="1"/>
</dbReference>
<dbReference type="Proteomes" id="UP001516023">
    <property type="component" value="Unassembled WGS sequence"/>
</dbReference>
<feature type="transmembrane region" description="Helical" evidence="9">
    <location>
        <begin position="817"/>
        <end position="840"/>
    </location>
</feature>
<dbReference type="Pfam" id="PF19055">
    <property type="entry name" value="ABC2_membrane_7"/>
    <property type="match status" value="2"/>
</dbReference>
<feature type="transmembrane region" description="Helical" evidence="9">
    <location>
        <begin position="1333"/>
        <end position="1358"/>
    </location>
</feature>
<dbReference type="GO" id="GO:0016020">
    <property type="term" value="C:membrane"/>
    <property type="evidence" value="ECO:0007669"/>
    <property type="project" value="UniProtKB-SubCell"/>
</dbReference>
<dbReference type="Gene3D" id="3.40.50.300">
    <property type="entry name" value="P-loop containing nucleotide triphosphate hydrolases"/>
    <property type="match status" value="2"/>
</dbReference>
<evidence type="ECO:0000313" key="12">
    <source>
        <dbReference type="Proteomes" id="UP001516023"/>
    </source>
</evidence>
<evidence type="ECO:0000256" key="1">
    <source>
        <dbReference type="ARBA" id="ARBA00004141"/>
    </source>
</evidence>
<reference evidence="11 12" key="1">
    <citation type="journal article" date="2020" name="G3 (Bethesda)">
        <title>Improved Reference Genome for Cyclotella cryptica CCMP332, a Model for Cell Wall Morphogenesis, Salinity Adaptation, and Lipid Production in Diatoms (Bacillariophyta).</title>
        <authorList>
            <person name="Roberts W.R."/>
            <person name="Downey K.M."/>
            <person name="Ruck E.C."/>
            <person name="Traller J.C."/>
            <person name="Alverson A.J."/>
        </authorList>
    </citation>
    <scope>NUCLEOTIDE SEQUENCE [LARGE SCALE GENOMIC DNA]</scope>
    <source>
        <strain evidence="11 12">CCMP332</strain>
    </source>
</reference>
<evidence type="ECO:0000256" key="2">
    <source>
        <dbReference type="ARBA" id="ARBA00022448"/>
    </source>
</evidence>
<feature type="domain" description="ABC transporter" evidence="10">
    <location>
        <begin position="182"/>
        <end position="439"/>
    </location>
</feature>
<evidence type="ECO:0000313" key="11">
    <source>
        <dbReference type="EMBL" id="KAL3802515.1"/>
    </source>
</evidence>
<feature type="transmembrane region" description="Helical" evidence="9">
    <location>
        <begin position="1219"/>
        <end position="1238"/>
    </location>
</feature>
<evidence type="ECO:0000256" key="4">
    <source>
        <dbReference type="ARBA" id="ARBA00022741"/>
    </source>
</evidence>
<keyword evidence="12" id="KW-1185">Reference proteome</keyword>
<feature type="transmembrane region" description="Helical" evidence="9">
    <location>
        <begin position="672"/>
        <end position="692"/>
    </location>
</feature>
<keyword evidence="2" id="KW-0813">Transport</keyword>
<feature type="transmembrane region" description="Helical" evidence="9">
    <location>
        <begin position="757"/>
        <end position="775"/>
    </location>
</feature>
<dbReference type="SMART" id="SM00382">
    <property type="entry name" value="AAA"/>
    <property type="match status" value="1"/>
</dbReference>
<evidence type="ECO:0000256" key="6">
    <source>
        <dbReference type="ARBA" id="ARBA00022989"/>
    </source>
</evidence>
<feature type="region of interest" description="Disordered" evidence="8">
    <location>
        <begin position="52"/>
        <end position="74"/>
    </location>
</feature>
<feature type="transmembrane region" description="Helical" evidence="9">
    <location>
        <begin position="1297"/>
        <end position="1327"/>
    </location>
</feature>
<comment type="subcellular location">
    <subcellularLocation>
        <location evidence="1">Membrane</location>
        <topology evidence="1">Multi-pass membrane protein</topology>
    </subcellularLocation>
</comment>
<feature type="domain" description="ABC transporter" evidence="10">
    <location>
        <begin position="875"/>
        <end position="1125"/>
    </location>
</feature>
<evidence type="ECO:0000256" key="8">
    <source>
        <dbReference type="SAM" id="MobiDB-lite"/>
    </source>
</evidence>
<feature type="transmembrane region" description="Helical" evidence="9">
    <location>
        <begin position="1470"/>
        <end position="1488"/>
    </location>
</feature>
<keyword evidence="6 9" id="KW-1133">Transmembrane helix</keyword>
<dbReference type="InterPro" id="IPR027417">
    <property type="entry name" value="P-loop_NTPase"/>
</dbReference>
<evidence type="ECO:0000259" key="10">
    <source>
        <dbReference type="PROSITE" id="PS50893"/>
    </source>
</evidence>
<keyword evidence="3 9" id="KW-0812">Transmembrane</keyword>
<dbReference type="SUPFAM" id="SSF52540">
    <property type="entry name" value="P-loop containing nucleoside triphosphate hydrolases"/>
    <property type="match status" value="2"/>
</dbReference>
<protein>
    <recommendedName>
        <fullName evidence="10">ABC transporter domain-containing protein</fullName>
    </recommendedName>
</protein>
<feature type="transmembrane region" description="Helical" evidence="9">
    <location>
        <begin position="1250"/>
        <end position="1276"/>
    </location>
</feature>
<dbReference type="InterPro" id="IPR017871">
    <property type="entry name" value="ABC_transporter-like_CS"/>
</dbReference>
<sequence>MSNLSANDPEDDRSPEGTSHPPNRRYSLQANRPDYLQSLRRASVPSLRLESYHEKNTASATNDNNDEDSGDDDRVIDIPSLQRQFASLRQFTQSPLRRVIVEEVEVRMKEYSYRVPVRVDAPSIKTVLNTSPCYVMMELGRNLLEIVMGRKKVRESMDCCGGVFLAGLLCLTCRLLLNTSSSQVQDIFGHYEDHWILRDINLVLKPGKTYLVMGPPGEKQIEEHETVRILLVTLADLISKSSSRSQGTIEYNGVSLQDEPNMILQNIVSYVGQLDEHAPFLTVQETFDFATNCRNGPKSKKAGADESEEVLSENLTIDGLDLAVCRETFVGDANHRGVSGGQRRRVSVGEMLVGQNPVACADEISTGLDAAVTYDICNSIVKFAKAAGTTRLVSLLQPGPETFSLFDDVILLAEGRLVYAGPIEDAAEYFASLGYRPPPTMDIADFLQSVTTPDGAMMFDAEKSPKNEHYSATDFADAFRSSERYDTIVAEQSKPLKCNWSRAKLETVDEENHEDSSQSNSHILPEEIKRQYINSFWTNTMLNVKRHLTLLKRDKEFLIGKCIENFGMGIGMALIFLQAAAFPSSINGSENVAAYFEQGCQVEDLTDEVATSYDKLLAGTYSSIFLTAFHILLGTLTGTPDEVDGRGIYYKHADARFYQAGAFLLGRQISQLPLLAMEIVAFGLPFYLISGLAYEVRAFFVYLAILVAYKFALKMLYGVLAQVCPKKANVQGIGTFLYLLLTLTGGFIVYPTAIPRYWIWLFWANPMAWVIQGMASNQFLSSKYDGYACYINGSLITLGESALENPRGWQSEGGRVWIGYTFAFLLPYTLLFGVVTWLAMKYIRIEPDRQLVDKVNIGKVKKSEEFSIPFIPVDLSFDSLVYEVTASTSKEKLRLLNEVSGVFRSGRMCALMGSSGAGKTTLMDVIAMRKISGSITGKIELNGFGQERISFLRSSGYVEQFDVQQPELTVRETVAFSARLRLDVKSPAIGDDSTKMKFVDHVLEIMELTDIQTLQVGSFEEGGLTFEQRKRLAIACELAGSPSVLFLDEPTSGLDSRGALVVIRAMRRIADSGRTVVATIHQPSAAVFEMFDDLILLKKGGNVVFFGELGDESTKMVKYFEDRGAKLIERQENPAAWVLRTFASENSSHHTDWAELYKSSEQFSIVQKQIASIRDSSDVKNKVTFSSTFSTPMRERIRLTCQRMSTIYRRSAPYNMTRIVVWILYASLLGSIFISSGLRKESDSWTEDQAAALIGTVFLSLNVVGTTAMTMAIPVAKRMRDVFYKHRASGMMGHNAVFFGMVTSELPYLLLISFLYVVFYCATAGLFTNTANFFWFILYFFLHTSSYSYFAQCFMCLVKDEKTVGALQGVWIGLNLFYAGFVVLPQNFFSFFWLGLWINASRYALEGITFTQFEAISTPVEATERSPFWFFLGCASDKTTEEESCSGSMIEYTTFFFGGRFSASNRGIDVGVLFGWILLALFGIWFCLKKFNYVNT</sequence>
<evidence type="ECO:0000256" key="7">
    <source>
        <dbReference type="ARBA" id="ARBA00023136"/>
    </source>
</evidence>
<comment type="caution">
    <text evidence="11">The sequence shown here is derived from an EMBL/GenBank/DDBJ whole genome shotgun (WGS) entry which is preliminary data.</text>
</comment>
<keyword evidence="4" id="KW-0547">Nucleotide-binding</keyword>
<dbReference type="InterPro" id="IPR043926">
    <property type="entry name" value="ABCG_dom"/>
</dbReference>
<feature type="transmembrane region" description="Helical" evidence="9">
    <location>
        <begin position="732"/>
        <end position="750"/>
    </location>
</feature>
<evidence type="ECO:0000256" key="3">
    <source>
        <dbReference type="ARBA" id="ARBA00022692"/>
    </source>
</evidence>
<accession>A0ABD3QWQ7</accession>
<name>A0ABD3QWQ7_9STRA</name>
<dbReference type="InterPro" id="IPR013525">
    <property type="entry name" value="ABC2_TM"/>
</dbReference>
<dbReference type="InterPro" id="IPR003593">
    <property type="entry name" value="AAA+_ATPase"/>
</dbReference>
<keyword evidence="5" id="KW-0067">ATP-binding</keyword>
<organism evidence="11 12">
    <name type="scientific">Cyclotella cryptica</name>
    <dbReference type="NCBI Taxonomy" id="29204"/>
    <lineage>
        <taxon>Eukaryota</taxon>
        <taxon>Sar</taxon>
        <taxon>Stramenopiles</taxon>
        <taxon>Ochrophyta</taxon>
        <taxon>Bacillariophyta</taxon>
        <taxon>Coscinodiscophyceae</taxon>
        <taxon>Thalassiosirophycidae</taxon>
        <taxon>Stephanodiscales</taxon>
        <taxon>Stephanodiscaceae</taxon>
        <taxon>Cyclotella</taxon>
    </lineage>
</organism>
<dbReference type="GO" id="GO:0005524">
    <property type="term" value="F:ATP binding"/>
    <property type="evidence" value="ECO:0007669"/>
    <property type="project" value="UniProtKB-KW"/>
</dbReference>
<feature type="region of interest" description="Disordered" evidence="8">
    <location>
        <begin position="1"/>
        <end position="40"/>
    </location>
</feature>
<feature type="compositionally biased region" description="Polar residues" evidence="8">
    <location>
        <begin position="16"/>
        <end position="30"/>
    </location>
</feature>
<feature type="transmembrane region" description="Helical" evidence="9">
    <location>
        <begin position="699"/>
        <end position="720"/>
    </location>
</feature>
<evidence type="ECO:0000256" key="5">
    <source>
        <dbReference type="ARBA" id="ARBA00022840"/>
    </source>
</evidence>
<dbReference type="PROSITE" id="PS50893">
    <property type="entry name" value="ABC_TRANSPORTER_2"/>
    <property type="match status" value="2"/>
</dbReference>